<feature type="compositionally biased region" description="Basic and acidic residues" evidence="1">
    <location>
        <begin position="295"/>
        <end position="309"/>
    </location>
</feature>
<accession>A0ABR0SMJ2</accession>
<feature type="transmembrane region" description="Helical" evidence="2">
    <location>
        <begin position="41"/>
        <end position="63"/>
    </location>
</feature>
<dbReference type="EMBL" id="JAVFKD010000012">
    <property type="protein sequence ID" value="KAK5992931.1"/>
    <property type="molecule type" value="Genomic_DNA"/>
</dbReference>
<reference evidence="3 4" key="1">
    <citation type="submission" date="2024-01" db="EMBL/GenBank/DDBJ databases">
        <title>Complete genome of Cladobotryum mycophilum ATHUM6906.</title>
        <authorList>
            <person name="Christinaki A.C."/>
            <person name="Myridakis A.I."/>
            <person name="Kouvelis V.N."/>
        </authorList>
    </citation>
    <scope>NUCLEOTIDE SEQUENCE [LARGE SCALE GENOMIC DNA]</scope>
    <source>
        <strain evidence="3 4">ATHUM6906</strain>
    </source>
</reference>
<gene>
    <name evidence="3" type="ORF">PT974_06356</name>
</gene>
<feature type="compositionally biased region" description="Basic and acidic residues" evidence="1">
    <location>
        <begin position="448"/>
        <end position="461"/>
    </location>
</feature>
<keyword evidence="2" id="KW-0812">Transmembrane</keyword>
<feature type="compositionally biased region" description="Acidic residues" evidence="1">
    <location>
        <begin position="361"/>
        <end position="371"/>
    </location>
</feature>
<feature type="compositionally biased region" description="Polar residues" evidence="1">
    <location>
        <begin position="86"/>
        <end position="103"/>
    </location>
</feature>
<keyword evidence="2" id="KW-1133">Transmembrane helix</keyword>
<feature type="region of interest" description="Disordered" evidence="1">
    <location>
        <begin position="292"/>
        <end position="461"/>
    </location>
</feature>
<evidence type="ECO:0000256" key="1">
    <source>
        <dbReference type="SAM" id="MobiDB-lite"/>
    </source>
</evidence>
<comment type="caution">
    <text evidence="3">The sequence shown here is derived from an EMBL/GenBank/DDBJ whole genome shotgun (WGS) entry which is preliminary data.</text>
</comment>
<feature type="compositionally biased region" description="Polar residues" evidence="1">
    <location>
        <begin position="393"/>
        <end position="409"/>
    </location>
</feature>
<sequence length="461" mass="50207">MEPDGPTVLSNVAASLSHSYSPRQIHTHIHTLVRRKLQGGFVFLIVLGFSAVLISAVIGVVCFKRRKQKKQAVKYQQALGDDNVEAQPSNSHQLNTTTAPPSTRNNRANLAANAAANAAASGNAAAGAMVDRNTSVRSVMTLPAYRQTASTNEQVLGREGERDGIDVIVDLPTEEDQEVLRDEEMEAMYQIRVARRQQIDEQQQRRVERREARQRGDSAALANIRARARAASNGNPIDELRREMERAKEIRQRSVSSVSYADLGVARHDGTRIRANSNDSERMGLLSDAASIAHSQREGARSPMHRREPSVSSVLSMDSDFPSPRLTHSRGGSQSISGARAGSSPELVEADLGDESMPPPEYEDVSLVDDDGSVRSRPSINEPPPDYSGPYRSASQRTEQGQAALTLSAETEDRASRRTSRGVGGIPQLPSLRIGQLPEIVIEPSSAHPRDESRAPSTHDP</sequence>
<name>A0ABR0SMJ2_9HYPO</name>
<organism evidence="3 4">
    <name type="scientific">Cladobotryum mycophilum</name>
    <dbReference type="NCBI Taxonomy" id="491253"/>
    <lineage>
        <taxon>Eukaryota</taxon>
        <taxon>Fungi</taxon>
        <taxon>Dikarya</taxon>
        <taxon>Ascomycota</taxon>
        <taxon>Pezizomycotina</taxon>
        <taxon>Sordariomycetes</taxon>
        <taxon>Hypocreomycetidae</taxon>
        <taxon>Hypocreales</taxon>
        <taxon>Hypocreaceae</taxon>
        <taxon>Cladobotryum</taxon>
    </lineage>
</organism>
<protein>
    <submittedName>
        <fullName evidence="3">Uncharacterized protein</fullName>
    </submittedName>
</protein>
<evidence type="ECO:0000313" key="4">
    <source>
        <dbReference type="Proteomes" id="UP001338125"/>
    </source>
</evidence>
<evidence type="ECO:0000313" key="3">
    <source>
        <dbReference type="EMBL" id="KAK5992931.1"/>
    </source>
</evidence>
<dbReference type="Proteomes" id="UP001338125">
    <property type="component" value="Unassembled WGS sequence"/>
</dbReference>
<keyword evidence="2" id="KW-0472">Membrane</keyword>
<proteinExistence type="predicted"/>
<feature type="region of interest" description="Disordered" evidence="1">
    <location>
        <begin position="83"/>
        <end position="105"/>
    </location>
</feature>
<evidence type="ECO:0000256" key="2">
    <source>
        <dbReference type="SAM" id="Phobius"/>
    </source>
</evidence>
<keyword evidence="4" id="KW-1185">Reference proteome</keyword>